<dbReference type="InterPro" id="IPR036751">
    <property type="entry name" value="SpoVG_sf"/>
</dbReference>
<keyword evidence="2" id="KW-0717">Septation</keyword>
<protein>
    <submittedName>
        <fullName evidence="5">SpoVG family protein</fullName>
    </submittedName>
</protein>
<evidence type="ECO:0000256" key="4">
    <source>
        <dbReference type="SAM" id="MobiDB-lite"/>
    </source>
</evidence>
<dbReference type="PANTHER" id="PTHR38429:SF1">
    <property type="entry name" value="SEPTATION PROTEIN SPOVG-RELATED"/>
    <property type="match status" value="1"/>
</dbReference>
<dbReference type="GO" id="GO:0030435">
    <property type="term" value="P:sporulation resulting in formation of a cellular spore"/>
    <property type="evidence" value="ECO:0007669"/>
    <property type="project" value="InterPro"/>
</dbReference>
<dbReference type="GO" id="GO:0000917">
    <property type="term" value="P:division septum assembly"/>
    <property type="evidence" value="ECO:0007669"/>
    <property type="project" value="UniProtKB-KW"/>
</dbReference>
<gene>
    <name evidence="5" type="ORF">NE579_07390</name>
</gene>
<dbReference type="RefSeq" id="WP_256303778.1">
    <property type="nucleotide sequence ID" value="NZ_JANFYS010000013.1"/>
</dbReference>
<sequence length="135" mass="15184">MKIMPAKKTTGKTPDKEQKAKETPNITARIDRLVDNENTKVRAIASANIGGAYAIHGIRVIDSQKGLFVQMPQNSYQKNGKTEYSDIFHPVTAEARSELYDKVMEAYEQKQSEVEEESESLDEAPEEEAAFEQTM</sequence>
<feature type="compositionally biased region" description="Basic and acidic residues" evidence="4">
    <location>
        <begin position="13"/>
        <end position="22"/>
    </location>
</feature>
<reference evidence="5" key="1">
    <citation type="submission" date="2022-06" db="EMBL/GenBank/DDBJ databases">
        <title>Isolation of gut microbiota from human fecal samples.</title>
        <authorList>
            <person name="Pamer E.G."/>
            <person name="Barat B."/>
            <person name="Waligurski E."/>
            <person name="Medina S."/>
            <person name="Paddock L."/>
            <person name="Mostad J."/>
        </authorList>
    </citation>
    <scope>NUCLEOTIDE SEQUENCE</scope>
    <source>
        <strain evidence="5">DFI.9.91</strain>
    </source>
</reference>
<organism evidence="5 6">
    <name type="scientific">Intestinimonas massiliensis</name>
    <name type="common">ex Afouda et al. 2020</name>
    <dbReference type="NCBI Taxonomy" id="1673721"/>
    <lineage>
        <taxon>Bacteria</taxon>
        <taxon>Bacillati</taxon>
        <taxon>Bacillota</taxon>
        <taxon>Clostridia</taxon>
        <taxon>Eubacteriales</taxon>
        <taxon>Intestinimonas</taxon>
    </lineage>
</organism>
<keyword evidence="1" id="KW-0132">Cell division</keyword>
<name>A0AAW5JT00_9FIRM</name>
<feature type="compositionally biased region" description="Acidic residues" evidence="4">
    <location>
        <begin position="114"/>
        <end position="135"/>
    </location>
</feature>
<dbReference type="AlphaFoldDB" id="A0AAW5JT00"/>
<evidence type="ECO:0000313" key="6">
    <source>
        <dbReference type="Proteomes" id="UP001204562"/>
    </source>
</evidence>
<evidence type="ECO:0000313" key="5">
    <source>
        <dbReference type="EMBL" id="MCQ4770285.1"/>
    </source>
</evidence>
<evidence type="ECO:0000256" key="1">
    <source>
        <dbReference type="ARBA" id="ARBA00022618"/>
    </source>
</evidence>
<evidence type="ECO:0000256" key="2">
    <source>
        <dbReference type="ARBA" id="ARBA00023210"/>
    </source>
</evidence>
<dbReference type="Proteomes" id="UP001204562">
    <property type="component" value="Unassembled WGS sequence"/>
</dbReference>
<accession>A0AAW5JT00</accession>
<keyword evidence="3" id="KW-0131">Cell cycle</keyword>
<feature type="region of interest" description="Disordered" evidence="4">
    <location>
        <begin position="1"/>
        <end position="26"/>
    </location>
</feature>
<dbReference type="InterPro" id="IPR007170">
    <property type="entry name" value="SpoVG"/>
</dbReference>
<dbReference type="PANTHER" id="PTHR38429">
    <property type="entry name" value="SEPTATION PROTEIN SPOVG-RELATED"/>
    <property type="match status" value="1"/>
</dbReference>
<dbReference type="Pfam" id="PF04026">
    <property type="entry name" value="SpoVG"/>
    <property type="match status" value="1"/>
</dbReference>
<feature type="region of interest" description="Disordered" evidence="4">
    <location>
        <begin position="108"/>
        <end position="135"/>
    </location>
</feature>
<dbReference type="Gene3D" id="3.30.1120.40">
    <property type="entry name" value="Stage V sporulation protein G"/>
    <property type="match status" value="1"/>
</dbReference>
<dbReference type="SUPFAM" id="SSF160537">
    <property type="entry name" value="SpoVG-like"/>
    <property type="match status" value="1"/>
</dbReference>
<comment type="caution">
    <text evidence="5">The sequence shown here is derived from an EMBL/GenBank/DDBJ whole genome shotgun (WGS) entry which is preliminary data.</text>
</comment>
<proteinExistence type="predicted"/>
<dbReference type="EMBL" id="JANFYS010000013">
    <property type="protein sequence ID" value="MCQ4770285.1"/>
    <property type="molecule type" value="Genomic_DNA"/>
</dbReference>
<evidence type="ECO:0000256" key="3">
    <source>
        <dbReference type="ARBA" id="ARBA00023306"/>
    </source>
</evidence>